<evidence type="ECO:0000313" key="3">
    <source>
        <dbReference type="EMBL" id="MFC4689875.1"/>
    </source>
</evidence>
<dbReference type="PRINTS" id="PR01438">
    <property type="entry name" value="UNVRSLSTRESS"/>
</dbReference>
<dbReference type="Gene3D" id="3.40.50.620">
    <property type="entry name" value="HUPs"/>
    <property type="match status" value="2"/>
</dbReference>
<dbReference type="InterPro" id="IPR014729">
    <property type="entry name" value="Rossmann-like_a/b/a_fold"/>
</dbReference>
<comment type="similarity">
    <text evidence="1">Belongs to the universal stress protein A family.</text>
</comment>
<dbReference type="Pfam" id="PF00582">
    <property type="entry name" value="Usp"/>
    <property type="match status" value="1"/>
</dbReference>
<gene>
    <name evidence="3" type="ORF">ACFO5T_05485</name>
</gene>
<dbReference type="Proteomes" id="UP001595878">
    <property type="component" value="Unassembled WGS sequence"/>
</dbReference>
<keyword evidence="4" id="KW-1185">Reference proteome</keyword>
<evidence type="ECO:0000259" key="2">
    <source>
        <dbReference type="Pfam" id="PF00582"/>
    </source>
</evidence>
<sequence>MKHILLPTDFSDTSYEAITYAVQLFINEECTFYVLNTYTPVALYTTTIYDHQSSLNVDIGELYKNSSESNLTQIIEKVTDAYPNKLHTFEAISSYNILSQEIAHLVESRHIDCIIMGTKGASGLKEVFIGSQTMQVIKSATVPVIGVPSGYKYTQLKDILFATDYRSGVTQPGLKLLEEICRKHISRLIFLNAYYGVELDTEQLSNKTALDTYFERDAHINEMANGMDVLEAIDDFQSRHKVDLLALVHNKHNFFENLLFTPVVSKIVHHTTTPFMILPPQK</sequence>
<dbReference type="RefSeq" id="WP_375252900.1">
    <property type="nucleotide sequence ID" value="NZ_JBHSHB010000008.1"/>
</dbReference>
<dbReference type="InterPro" id="IPR006015">
    <property type="entry name" value="Universal_stress_UspA"/>
</dbReference>
<dbReference type="InterPro" id="IPR006016">
    <property type="entry name" value="UspA"/>
</dbReference>
<dbReference type="SUPFAM" id="SSF52402">
    <property type="entry name" value="Adenine nucleotide alpha hydrolases-like"/>
    <property type="match status" value="2"/>
</dbReference>
<reference evidence="4" key="1">
    <citation type="journal article" date="2019" name="Int. J. Syst. Evol. Microbiol.">
        <title>The Global Catalogue of Microorganisms (GCM) 10K type strain sequencing project: providing services to taxonomists for standard genome sequencing and annotation.</title>
        <authorList>
            <consortium name="The Broad Institute Genomics Platform"/>
            <consortium name="The Broad Institute Genome Sequencing Center for Infectious Disease"/>
            <person name="Wu L."/>
            <person name="Ma J."/>
        </authorList>
    </citation>
    <scope>NUCLEOTIDE SEQUENCE [LARGE SCALE GENOMIC DNA]</scope>
    <source>
        <strain evidence="4">CGMCC 4.7427</strain>
    </source>
</reference>
<proteinExistence type="inferred from homology"/>
<protein>
    <submittedName>
        <fullName evidence="3">Universal stress protein</fullName>
    </submittedName>
</protein>
<feature type="domain" description="UspA" evidence="2">
    <location>
        <begin position="1"/>
        <end position="147"/>
    </location>
</feature>
<evidence type="ECO:0000256" key="1">
    <source>
        <dbReference type="ARBA" id="ARBA00008791"/>
    </source>
</evidence>
<comment type="caution">
    <text evidence="3">The sequence shown here is derived from an EMBL/GenBank/DDBJ whole genome shotgun (WGS) entry which is preliminary data.</text>
</comment>
<dbReference type="EMBL" id="JBHSHB010000008">
    <property type="protein sequence ID" value="MFC4689875.1"/>
    <property type="molecule type" value="Genomic_DNA"/>
</dbReference>
<name>A0ABV9L7R3_9FLAO</name>
<dbReference type="CDD" id="cd00293">
    <property type="entry name" value="USP-like"/>
    <property type="match status" value="1"/>
</dbReference>
<organism evidence="3 4">
    <name type="scientific">Dokdonia genika</name>
    <dbReference type="NCBI Taxonomy" id="308113"/>
    <lineage>
        <taxon>Bacteria</taxon>
        <taxon>Pseudomonadati</taxon>
        <taxon>Bacteroidota</taxon>
        <taxon>Flavobacteriia</taxon>
        <taxon>Flavobacteriales</taxon>
        <taxon>Flavobacteriaceae</taxon>
        <taxon>Dokdonia</taxon>
    </lineage>
</organism>
<accession>A0ABV9L7R3</accession>
<dbReference type="PANTHER" id="PTHR46268">
    <property type="entry name" value="STRESS RESPONSE PROTEIN NHAX"/>
    <property type="match status" value="1"/>
</dbReference>
<dbReference type="PANTHER" id="PTHR46268:SF6">
    <property type="entry name" value="UNIVERSAL STRESS PROTEIN UP12"/>
    <property type="match status" value="1"/>
</dbReference>
<evidence type="ECO:0000313" key="4">
    <source>
        <dbReference type="Proteomes" id="UP001595878"/>
    </source>
</evidence>